<evidence type="ECO:0000256" key="7">
    <source>
        <dbReference type="ARBA" id="ARBA00047942"/>
    </source>
</evidence>
<dbReference type="Gene3D" id="3.90.220.20">
    <property type="entry name" value="DNA methylase specificity domains"/>
    <property type="match status" value="1"/>
</dbReference>
<comment type="catalytic activity">
    <reaction evidence="7">
        <text>a 2'-deoxyadenosine in DNA + S-adenosyl-L-methionine = an N(6)-methyl-2'-deoxyadenosine in DNA + S-adenosyl-L-homocysteine + H(+)</text>
        <dbReference type="Rhea" id="RHEA:15197"/>
        <dbReference type="Rhea" id="RHEA-COMP:12418"/>
        <dbReference type="Rhea" id="RHEA-COMP:12419"/>
        <dbReference type="ChEBI" id="CHEBI:15378"/>
        <dbReference type="ChEBI" id="CHEBI:57856"/>
        <dbReference type="ChEBI" id="CHEBI:59789"/>
        <dbReference type="ChEBI" id="CHEBI:90615"/>
        <dbReference type="ChEBI" id="CHEBI:90616"/>
        <dbReference type="EC" id="2.1.1.72"/>
    </reaction>
</comment>
<dbReference type="InterPro" id="IPR029063">
    <property type="entry name" value="SAM-dependent_MTases_sf"/>
</dbReference>
<evidence type="ECO:0000256" key="3">
    <source>
        <dbReference type="ARBA" id="ARBA00022679"/>
    </source>
</evidence>
<keyword evidence="6" id="KW-0238">DNA-binding</keyword>
<dbReference type="GO" id="GO:0009007">
    <property type="term" value="F:site-specific DNA-methyltransferase (adenine-specific) activity"/>
    <property type="evidence" value="ECO:0007669"/>
    <property type="project" value="UniProtKB-EC"/>
</dbReference>
<dbReference type="Pfam" id="PF07669">
    <property type="entry name" value="Eco57I"/>
    <property type="match status" value="1"/>
</dbReference>
<dbReference type="InterPro" id="IPR050953">
    <property type="entry name" value="N4_N6_ade-DNA_methylase"/>
</dbReference>
<gene>
    <name evidence="9" type="ORF">A2W05_09115</name>
</gene>
<sequence>MIQDKKKKQDLGIFYTRQEIVDFIYDVLLLWKDREDKEHNRWESHTPKHYPSVIDPACGEGIFLKKSVEKGFTRTDWIFGLDIDEAVVEKWPDISLLDAFDGDNEKLNAHFFHQNGLKHIEWEQHKKQYHGRLNKKKNIEKEQFDLVIGNPPYGGIGLEKEEFDDALIEQLADYKILPSELKNKLSQENLQKSLALFEEGQNKLLDSKIKDRLKSFPIEVLFLDRFIQLCKPGGWIAVIIPDGILTNSNFHYVRKHIAENTKVEAIVSLPRDAFKHVGTSAKTSILFLKKLKAEALSSKDTALDVTQSFRIEQVKAKDLICRVDKVKETSYIDTTNTVTQLLRVVSKYSASTLVTQPLRVDDLNYPVFLASLEKIDNGYMNEIISQYKEFYMKQSLNKEKTVYTNEYVMVRVDKTLKDLMEEKPSSRWDSSYWMPKYELLFHEISKKYKLDTLDKHILSIQQGDVPRKAKGDKYVSKGIIFVNVVDIVSTGISWISCKRIVESHYKRIQRAEPKIGDIIFVRSGKGSIGKSTVFIEIPGEKKIGISGHLNTVRFKEINPFYVEVFLKSCFGQQQIERFESGTSQQTDFRQESFSSIKIPIILESVQSHIEIEYKKMVVFHNKAMEALAKGDEAGYKKNIETAETMLKELIARTEAIIRGERKDVI</sequence>
<evidence type="ECO:0000256" key="2">
    <source>
        <dbReference type="ARBA" id="ARBA00022603"/>
    </source>
</evidence>
<evidence type="ECO:0000256" key="5">
    <source>
        <dbReference type="ARBA" id="ARBA00022747"/>
    </source>
</evidence>
<dbReference type="EMBL" id="MGDE01000054">
    <property type="protein sequence ID" value="OGL47174.1"/>
    <property type="molecule type" value="Genomic_DNA"/>
</dbReference>
<feature type="domain" description="Type II methyltransferase M.TaqI-like" evidence="8">
    <location>
        <begin position="78"/>
        <end position="270"/>
    </location>
</feature>
<dbReference type="GO" id="GO:0032259">
    <property type="term" value="P:methylation"/>
    <property type="evidence" value="ECO:0007669"/>
    <property type="project" value="UniProtKB-KW"/>
</dbReference>
<evidence type="ECO:0000259" key="8">
    <source>
        <dbReference type="Pfam" id="PF07669"/>
    </source>
</evidence>
<dbReference type="InterPro" id="IPR044946">
    <property type="entry name" value="Restrct_endonuc_typeI_TRD_sf"/>
</dbReference>
<accession>A0A1F7S1P5</accession>
<keyword evidence="5" id="KW-0680">Restriction system</keyword>
<dbReference type="EC" id="2.1.1.72" evidence="1"/>
<dbReference type="PANTHER" id="PTHR33841:SF4">
    <property type="entry name" value="RESTRICTION MODIFICATION SYSTEM DNA SPECIFICITY DOMAIN"/>
    <property type="match status" value="1"/>
</dbReference>
<dbReference type="CDD" id="cd02440">
    <property type="entry name" value="AdoMet_MTases"/>
    <property type="match status" value="1"/>
</dbReference>
<dbReference type="InterPro" id="IPR002052">
    <property type="entry name" value="DNA_methylase_N6_adenine_CS"/>
</dbReference>
<keyword evidence="2" id="KW-0489">Methyltransferase</keyword>
<name>A0A1F7S1P5_9BACT</name>
<proteinExistence type="predicted"/>
<evidence type="ECO:0000256" key="4">
    <source>
        <dbReference type="ARBA" id="ARBA00022691"/>
    </source>
</evidence>
<evidence type="ECO:0000313" key="10">
    <source>
        <dbReference type="Proteomes" id="UP000178797"/>
    </source>
</evidence>
<dbReference type="GO" id="GO:0003677">
    <property type="term" value="F:DNA binding"/>
    <property type="evidence" value="ECO:0007669"/>
    <property type="project" value="UniProtKB-KW"/>
</dbReference>
<dbReference type="AlphaFoldDB" id="A0A1F7S1P5"/>
<dbReference type="SUPFAM" id="SSF53335">
    <property type="entry name" value="S-adenosyl-L-methionine-dependent methyltransferases"/>
    <property type="match status" value="1"/>
</dbReference>
<comment type="caution">
    <text evidence="9">The sequence shown here is derived from an EMBL/GenBank/DDBJ whole genome shotgun (WGS) entry which is preliminary data.</text>
</comment>
<dbReference type="Gene3D" id="3.40.50.150">
    <property type="entry name" value="Vaccinia Virus protein VP39"/>
    <property type="match status" value="1"/>
</dbReference>
<dbReference type="PRINTS" id="PR00507">
    <property type="entry name" value="N12N6MTFRASE"/>
</dbReference>
<evidence type="ECO:0000256" key="1">
    <source>
        <dbReference type="ARBA" id="ARBA00011900"/>
    </source>
</evidence>
<keyword evidence="3" id="KW-0808">Transferase</keyword>
<evidence type="ECO:0000256" key="6">
    <source>
        <dbReference type="ARBA" id="ARBA00023125"/>
    </source>
</evidence>
<evidence type="ECO:0000313" key="9">
    <source>
        <dbReference type="EMBL" id="OGL47174.1"/>
    </source>
</evidence>
<reference evidence="9 10" key="1">
    <citation type="journal article" date="2016" name="Nat. Commun.">
        <title>Thousands of microbial genomes shed light on interconnected biogeochemical processes in an aquifer system.</title>
        <authorList>
            <person name="Anantharaman K."/>
            <person name="Brown C.T."/>
            <person name="Hug L.A."/>
            <person name="Sharon I."/>
            <person name="Castelle C.J."/>
            <person name="Probst A.J."/>
            <person name="Thomas B.C."/>
            <person name="Singh A."/>
            <person name="Wilkins M.J."/>
            <person name="Karaoz U."/>
            <person name="Brodie E.L."/>
            <person name="Williams K.H."/>
            <person name="Hubbard S.S."/>
            <person name="Banfield J.F."/>
        </authorList>
    </citation>
    <scope>NUCLEOTIDE SEQUENCE [LARGE SCALE GENOMIC DNA]</scope>
</reference>
<keyword evidence="4" id="KW-0949">S-adenosyl-L-methionine</keyword>
<dbReference type="InterPro" id="IPR011639">
    <property type="entry name" value="MethylTrfase_TaqI-like_dom"/>
</dbReference>
<dbReference type="PANTHER" id="PTHR33841">
    <property type="entry name" value="DNA METHYLTRANSFERASE YEEA-RELATED"/>
    <property type="match status" value="1"/>
</dbReference>
<dbReference type="SUPFAM" id="SSF116734">
    <property type="entry name" value="DNA methylase specificity domain"/>
    <property type="match status" value="1"/>
</dbReference>
<dbReference type="Proteomes" id="UP000178797">
    <property type="component" value="Unassembled WGS sequence"/>
</dbReference>
<dbReference type="GO" id="GO:0009307">
    <property type="term" value="P:DNA restriction-modification system"/>
    <property type="evidence" value="ECO:0007669"/>
    <property type="project" value="UniProtKB-KW"/>
</dbReference>
<protein>
    <recommendedName>
        <fullName evidence="1">site-specific DNA-methyltransferase (adenine-specific)</fullName>
        <ecNumber evidence="1">2.1.1.72</ecNumber>
    </recommendedName>
</protein>
<dbReference type="PROSITE" id="PS00092">
    <property type="entry name" value="N6_MTASE"/>
    <property type="match status" value="1"/>
</dbReference>
<organism evidence="9 10">
    <name type="scientific">Candidatus Schekmanbacteria bacterium RBG_16_38_10</name>
    <dbReference type="NCBI Taxonomy" id="1817879"/>
    <lineage>
        <taxon>Bacteria</taxon>
        <taxon>Candidatus Schekmaniibacteriota</taxon>
    </lineage>
</organism>